<evidence type="ECO:0000256" key="1">
    <source>
        <dbReference type="ARBA" id="ARBA00004141"/>
    </source>
</evidence>
<comment type="caution">
    <text evidence="8">The sequence shown here is derived from an EMBL/GenBank/DDBJ whole genome shotgun (WGS) entry which is preliminary data.</text>
</comment>
<keyword evidence="2 6" id="KW-0812">Transmembrane</keyword>
<evidence type="ECO:0000313" key="9">
    <source>
        <dbReference type="Proteomes" id="UP001596337"/>
    </source>
</evidence>
<proteinExistence type="predicted"/>
<dbReference type="PANTHER" id="PTHR38480">
    <property type="entry name" value="SLR0254 PROTEIN"/>
    <property type="match status" value="1"/>
</dbReference>
<dbReference type="InterPro" id="IPR010432">
    <property type="entry name" value="RDD"/>
</dbReference>
<evidence type="ECO:0000256" key="3">
    <source>
        <dbReference type="ARBA" id="ARBA00022989"/>
    </source>
</evidence>
<name>A0ABW2BUX5_9PSEU</name>
<feature type="domain" description="RDD" evidence="7">
    <location>
        <begin position="17"/>
        <end position="146"/>
    </location>
</feature>
<dbReference type="PANTHER" id="PTHR38480:SF1">
    <property type="entry name" value="SLR0254 PROTEIN"/>
    <property type="match status" value="1"/>
</dbReference>
<evidence type="ECO:0000259" key="7">
    <source>
        <dbReference type="Pfam" id="PF06271"/>
    </source>
</evidence>
<evidence type="ECO:0000256" key="2">
    <source>
        <dbReference type="ARBA" id="ARBA00022692"/>
    </source>
</evidence>
<accession>A0ABW2BUX5</accession>
<protein>
    <submittedName>
        <fullName evidence="8">RDD family protein</fullName>
    </submittedName>
</protein>
<evidence type="ECO:0000256" key="5">
    <source>
        <dbReference type="SAM" id="MobiDB-lite"/>
    </source>
</evidence>
<organism evidence="8 9">
    <name type="scientific">Haloechinothrix salitolerans</name>
    <dbReference type="NCBI Taxonomy" id="926830"/>
    <lineage>
        <taxon>Bacteria</taxon>
        <taxon>Bacillati</taxon>
        <taxon>Actinomycetota</taxon>
        <taxon>Actinomycetes</taxon>
        <taxon>Pseudonocardiales</taxon>
        <taxon>Pseudonocardiaceae</taxon>
        <taxon>Haloechinothrix</taxon>
    </lineage>
</organism>
<dbReference type="RefSeq" id="WP_345395955.1">
    <property type="nucleotide sequence ID" value="NZ_BAABLA010000024.1"/>
</dbReference>
<evidence type="ECO:0000256" key="4">
    <source>
        <dbReference type="ARBA" id="ARBA00023136"/>
    </source>
</evidence>
<keyword evidence="3 6" id="KW-1133">Transmembrane helix</keyword>
<keyword evidence="4 6" id="KW-0472">Membrane</keyword>
<keyword evidence="9" id="KW-1185">Reference proteome</keyword>
<sequence length="287" mass="30748">MSDLVTGEAVELDLRHARVASRGLAFAIDALLQFLVLVVLYAIVFTGADVDLSLLLTIVFVIAVFVLVGYPVTCETLTRGRTLGKLALGLRVVRDDGGPVRFRHALVRGLAGFFVDFWALGLGGFVAVIVSLFSKTGKRVGDYLAGTVVINVRSPEPHVGEIGMPPPLAEWASQLDLSRVPDGLALAIRQYLGRFHTLAPESRAILGSRLVTEVANTTGTPCPPGVPPWAYLSAVVAERRNREAAKVGMPTPSHARPPRQPDVPPQPDVQQPTTPGSPGDTRFTPPR</sequence>
<feature type="region of interest" description="Disordered" evidence="5">
    <location>
        <begin position="243"/>
        <end position="287"/>
    </location>
</feature>
<gene>
    <name evidence="8" type="ORF">ACFQGD_05715</name>
</gene>
<feature type="compositionally biased region" description="Pro residues" evidence="5">
    <location>
        <begin position="258"/>
        <end position="267"/>
    </location>
</feature>
<evidence type="ECO:0000313" key="8">
    <source>
        <dbReference type="EMBL" id="MFC6866638.1"/>
    </source>
</evidence>
<dbReference type="Proteomes" id="UP001596337">
    <property type="component" value="Unassembled WGS sequence"/>
</dbReference>
<comment type="subcellular location">
    <subcellularLocation>
        <location evidence="1">Membrane</location>
        <topology evidence="1">Multi-pass membrane protein</topology>
    </subcellularLocation>
</comment>
<reference evidence="9" key="1">
    <citation type="journal article" date="2019" name="Int. J. Syst. Evol. Microbiol.">
        <title>The Global Catalogue of Microorganisms (GCM) 10K type strain sequencing project: providing services to taxonomists for standard genome sequencing and annotation.</title>
        <authorList>
            <consortium name="The Broad Institute Genomics Platform"/>
            <consortium name="The Broad Institute Genome Sequencing Center for Infectious Disease"/>
            <person name="Wu L."/>
            <person name="Ma J."/>
        </authorList>
    </citation>
    <scope>NUCLEOTIDE SEQUENCE [LARGE SCALE GENOMIC DNA]</scope>
    <source>
        <strain evidence="9">KCTC 32255</strain>
    </source>
</reference>
<evidence type="ECO:0000256" key="6">
    <source>
        <dbReference type="SAM" id="Phobius"/>
    </source>
</evidence>
<dbReference type="Pfam" id="PF06271">
    <property type="entry name" value="RDD"/>
    <property type="match status" value="1"/>
</dbReference>
<feature type="transmembrane region" description="Helical" evidence="6">
    <location>
        <begin position="52"/>
        <end position="72"/>
    </location>
</feature>
<feature type="transmembrane region" description="Helical" evidence="6">
    <location>
        <begin position="110"/>
        <end position="133"/>
    </location>
</feature>
<dbReference type="EMBL" id="JBHSXX010000001">
    <property type="protein sequence ID" value="MFC6866638.1"/>
    <property type="molecule type" value="Genomic_DNA"/>
</dbReference>
<feature type="transmembrane region" description="Helical" evidence="6">
    <location>
        <begin position="24"/>
        <end position="46"/>
    </location>
</feature>